<dbReference type="AlphaFoldDB" id="A0A653K8K1"/>
<evidence type="ECO:0000313" key="1">
    <source>
        <dbReference type="EMBL" id="VXA57303.1"/>
    </source>
</evidence>
<protein>
    <submittedName>
        <fullName evidence="1">Uncharacterized protein</fullName>
    </submittedName>
</protein>
<reference evidence="1 2" key="1">
    <citation type="submission" date="2019-10" db="EMBL/GenBank/DDBJ databases">
        <authorList>
            <person name="Karimi E."/>
        </authorList>
    </citation>
    <scope>NUCLEOTIDE SEQUENCE [LARGE SCALE GENOMIC DNA]</scope>
    <source>
        <strain evidence="1">Acinetobacter sp. 8BE</strain>
    </source>
</reference>
<dbReference type="Proteomes" id="UP000430404">
    <property type="component" value="Unassembled WGS sequence"/>
</dbReference>
<name>A0A653K8K1_9GAMM</name>
<accession>A0A653K8K1</accession>
<dbReference type="EMBL" id="CABWKZ010000028">
    <property type="protein sequence ID" value="VXA57303.1"/>
    <property type="molecule type" value="Genomic_DNA"/>
</dbReference>
<evidence type="ECO:0000313" key="2">
    <source>
        <dbReference type="Proteomes" id="UP000430404"/>
    </source>
</evidence>
<organism evidence="1 2">
    <name type="scientific">Acinetobacter proteolyticus</name>
    <dbReference type="NCBI Taxonomy" id="1776741"/>
    <lineage>
        <taxon>Bacteria</taxon>
        <taxon>Pseudomonadati</taxon>
        <taxon>Pseudomonadota</taxon>
        <taxon>Gammaproteobacteria</taxon>
        <taxon>Moraxellales</taxon>
        <taxon>Moraxellaceae</taxon>
        <taxon>Acinetobacter</taxon>
    </lineage>
</organism>
<sequence length="56" mass="6491">MSINSLYSMQHTHTTKTQFLKNRWFYRSNLATLIMLVINKALEGTPIPSLILALRI</sequence>
<proteinExistence type="predicted"/>
<gene>
    <name evidence="1" type="ORF">ACI8B_340045</name>
</gene>